<sequence>MNRKGFIEADGKIKELLPSAKFRVSLKNGQEITASLSGKMRINKIMLLVGDMVKIEISPYDLTKGRVTYRY</sequence>
<dbReference type="CDD" id="cd04451">
    <property type="entry name" value="S1_IF1"/>
    <property type="match status" value="1"/>
</dbReference>
<comment type="function">
    <text evidence="4">One of the essential components for the initiation of protein synthesis. Stabilizes the binding of IF-2 and IF-3 on the 30S subunit to which N-formylmethionyl-tRNA(fMet) subsequently binds. Helps modulate mRNA selection, yielding the 30S pre-initiation complex (PIC). Upon addition of the 50S ribosomal subunit IF-1, IF-2 and IF-3 are released leaving the mature 70S translation initiation complex.</text>
</comment>
<dbReference type="InterPro" id="IPR006196">
    <property type="entry name" value="RNA-binding_domain_S1_IF1"/>
</dbReference>
<dbReference type="Gene3D" id="2.40.50.140">
    <property type="entry name" value="Nucleic acid-binding proteins"/>
    <property type="match status" value="1"/>
</dbReference>
<evidence type="ECO:0000256" key="1">
    <source>
        <dbReference type="ARBA" id="ARBA00010939"/>
    </source>
</evidence>
<name>A0A1J4U392_9BACT</name>
<dbReference type="HAMAP" id="MF_00075">
    <property type="entry name" value="IF_1"/>
    <property type="match status" value="1"/>
</dbReference>
<organism evidence="7 8">
    <name type="scientific">Candidatus Kuenenbacteria bacterium CG1_02_38_13</name>
    <dbReference type="NCBI Taxonomy" id="1805235"/>
    <lineage>
        <taxon>Bacteria</taxon>
        <taxon>Candidatus Kueneniibacteriota</taxon>
    </lineage>
</organism>
<reference evidence="7 8" key="1">
    <citation type="journal article" date="2016" name="Environ. Microbiol.">
        <title>Genomic resolution of a cold subsurface aquifer community provides metabolic insights for novel microbes adapted to high CO concentrations.</title>
        <authorList>
            <person name="Probst A.J."/>
            <person name="Castelle C.J."/>
            <person name="Singh A."/>
            <person name="Brown C.T."/>
            <person name="Anantharaman K."/>
            <person name="Sharon I."/>
            <person name="Hug L.A."/>
            <person name="Burstein D."/>
            <person name="Emerson J.B."/>
            <person name="Thomas B.C."/>
            <person name="Banfield J.F."/>
        </authorList>
    </citation>
    <scope>NUCLEOTIDE SEQUENCE [LARGE SCALE GENOMIC DNA]</scope>
    <source>
        <strain evidence="7">CG1_02_38_13</strain>
    </source>
</reference>
<keyword evidence="3 4" id="KW-0648">Protein biosynthesis</keyword>
<dbReference type="AlphaFoldDB" id="A0A1J4U392"/>
<dbReference type="GO" id="GO:0019843">
    <property type="term" value="F:rRNA binding"/>
    <property type="evidence" value="ECO:0007669"/>
    <property type="project" value="UniProtKB-UniRule"/>
</dbReference>
<evidence type="ECO:0000259" key="6">
    <source>
        <dbReference type="PROSITE" id="PS50832"/>
    </source>
</evidence>
<dbReference type="PANTHER" id="PTHR33370">
    <property type="entry name" value="TRANSLATION INITIATION FACTOR IF-1, CHLOROPLASTIC"/>
    <property type="match status" value="1"/>
</dbReference>
<dbReference type="GO" id="GO:0003743">
    <property type="term" value="F:translation initiation factor activity"/>
    <property type="evidence" value="ECO:0007669"/>
    <property type="project" value="UniProtKB-UniRule"/>
</dbReference>
<dbReference type="InterPro" id="IPR004368">
    <property type="entry name" value="TIF_IF1"/>
</dbReference>
<dbReference type="InterPro" id="IPR012340">
    <property type="entry name" value="NA-bd_OB-fold"/>
</dbReference>
<dbReference type="EMBL" id="MNVB01000035">
    <property type="protein sequence ID" value="OIO17293.1"/>
    <property type="molecule type" value="Genomic_DNA"/>
</dbReference>
<dbReference type="FunFam" id="2.40.50.140:FF:000002">
    <property type="entry name" value="Translation initiation factor IF-1"/>
    <property type="match status" value="1"/>
</dbReference>
<comment type="caution">
    <text evidence="7">The sequence shown here is derived from an EMBL/GenBank/DDBJ whole genome shotgun (WGS) entry which is preliminary data.</text>
</comment>
<gene>
    <name evidence="4" type="primary">infA</name>
    <name evidence="7" type="ORF">AUJ29_01705</name>
</gene>
<dbReference type="Pfam" id="PF01176">
    <property type="entry name" value="eIF-1a"/>
    <property type="match status" value="1"/>
</dbReference>
<accession>A0A1J4U392</accession>
<dbReference type="GO" id="GO:0043022">
    <property type="term" value="F:ribosome binding"/>
    <property type="evidence" value="ECO:0007669"/>
    <property type="project" value="UniProtKB-UniRule"/>
</dbReference>
<feature type="domain" description="S1-like" evidence="6">
    <location>
        <begin position="1"/>
        <end position="71"/>
    </location>
</feature>
<dbReference type="PANTHER" id="PTHR33370:SF1">
    <property type="entry name" value="TRANSLATION INITIATION FACTOR IF-1, CHLOROPLASTIC"/>
    <property type="match status" value="1"/>
</dbReference>
<comment type="subunit">
    <text evidence="4">Component of the 30S ribosomal translation pre-initiation complex which assembles on the 30S ribosome in the order IF-2 and IF-3, IF-1 and N-formylmethionyl-tRNA(fMet); mRNA recruitment can occur at any time during PIC assembly.</text>
</comment>
<evidence type="ECO:0000256" key="2">
    <source>
        <dbReference type="ARBA" id="ARBA00022540"/>
    </source>
</evidence>
<dbReference type="GO" id="GO:0005829">
    <property type="term" value="C:cytosol"/>
    <property type="evidence" value="ECO:0007669"/>
    <property type="project" value="TreeGrafter"/>
</dbReference>
<comment type="subcellular location">
    <subcellularLocation>
        <location evidence="4">Cytoplasm</location>
    </subcellularLocation>
</comment>
<evidence type="ECO:0000256" key="3">
    <source>
        <dbReference type="ARBA" id="ARBA00022917"/>
    </source>
</evidence>
<dbReference type="PROSITE" id="PS50832">
    <property type="entry name" value="S1_IF1_TYPE"/>
    <property type="match status" value="1"/>
</dbReference>
<keyword evidence="2 4" id="KW-0396">Initiation factor</keyword>
<comment type="similarity">
    <text evidence="1 4">Belongs to the IF-1 family.</text>
</comment>
<protein>
    <recommendedName>
        <fullName evidence="4 5">Translation initiation factor IF-1</fullName>
    </recommendedName>
</protein>
<keyword evidence="4" id="KW-0699">rRNA-binding</keyword>
<dbReference type="NCBIfam" id="TIGR00008">
    <property type="entry name" value="infA"/>
    <property type="match status" value="1"/>
</dbReference>
<keyword evidence="4" id="KW-0963">Cytoplasm</keyword>
<dbReference type="Proteomes" id="UP000182465">
    <property type="component" value="Unassembled WGS sequence"/>
</dbReference>
<evidence type="ECO:0000256" key="4">
    <source>
        <dbReference type="HAMAP-Rule" id="MF_00075"/>
    </source>
</evidence>
<evidence type="ECO:0000313" key="8">
    <source>
        <dbReference type="Proteomes" id="UP000182465"/>
    </source>
</evidence>
<keyword evidence="4" id="KW-0694">RNA-binding</keyword>
<dbReference type="SUPFAM" id="SSF50249">
    <property type="entry name" value="Nucleic acid-binding proteins"/>
    <property type="match status" value="1"/>
</dbReference>
<evidence type="ECO:0000256" key="5">
    <source>
        <dbReference type="NCBIfam" id="TIGR00008"/>
    </source>
</evidence>
<evidence type="ECO:0000313" key="7">
    <source>
        <dbReference type="EMBL" id="OIO17293.1"/>
    </source>
</evidence>
<proteinExistence type="inferred from homology"/>